<evidence type="ECO:0000256" key="4">
    <source>
        <dbReference type="ARBA" id="ARBA00022692"/>
    </source>
</evidence>
<dbReference type="InterPro" id="IPR001320">
    <property type="entry name" value="Iontro_rcpt_C"/>
</dbReference>
<reference evidence="15" key="1">
    <citation type="submission" date="2020-11" db="EMBL/GenBank/DDBJ databases">
        <authorList>
            <person name="Tran Van P."/>
        </authorList>
    </citation>
    <scope>NUCLEOTIDE SEQUENCE</scope>
</reference>
<dbReference type="InterPro" id="IPR015683">
    <property type="entry name" value="Ionotropic_Glu_rcpt"/>
</dbReference>
<evidence type="ECO:0000256" key="7">
    <source>
        <dbReference type="ARBA" id="ARBA00023136"/>
    </source>
</evidence>
<dbReference type="GO" id="GO:0016020">
    <property type="term" value="C:membrane"/>
    <property type="evidence" value="ECO:0007669"/>
    <property type="project" value="UniProtKB-SubCell"/>
</dbReference>
<keyword evidence="4 13" id="KW-0812">Transmembrane</keyword>
<gene>
    <name evidence="15" type="ORF">TDIB3V08_LOCUS10755</name>
</gene>
<evidence type="ECO:0000256" key="3">
    <source>
        <dbReference type="ARBA" id="ARBA00022448"/>
    </source>
</evidence>
<evidence type="ECO:0000256" key="10">
    <source>
        <dbReference type="ARBA" id="ARBA00023286"/>
    </source>
</evidence>
<evidence type="ECO:0000313" key="15">
    <source>
        <dbReference type="EMBL" id="CAD7204598.1"/>
    </source>
</evidence>
<protein>
    <recommendedName>
        <fullName evidence="14">Ionotropic glutamate receptor C-terminal domain-containing protein</fullName>
    </recommendedName>
</protein>
<keyword evidence="5 13" id="KW-1133">Transmembrane helix</keyword>
<accession>A0A7R8VU71</accession>
<evidence type="ECO:0000256" key="12">
    <source>
        <dbReference type="SAM" id="MobiDB-lite"/>
    </source>
</evidence>
<proteinExistence type="inferred from homology"/>
<evidence type="ECO:0000256" key="9">
    <source>
        <dbReference type="ARBA" id="ARBA00023180"/>
    </source>
</evidence>
<dbReference type="GO" id="GO:0015276">
    <property type="term" value="F:ligand-gated monoatomic ion channel activity"/>
    <property type="evidence" value="ECO:0007669"/>
    <property type="project" value="InterPro"/>
</dbReference>
<dbReference type="PANTHER" id="PTHR18966">
    <property type="entry name" value="IONOTROPIC GLUTAMATE RECEPTOR"/>
    <property type="match status" value="1"/>
</dbReference>
<dbReference type="SUPFAM" id="SSF53850">
    <property type="entry name" value="Periplasmic binding protein-like II"/>
    <property type="match status" value="1"/>
</dbReference>
<name>A0A7R8VU71_TIMDO</name>
<keyword evidence="10" id="KW-1071">Ligand-gated ion channel</keyword>
<comment type="subcellular location">
    <subcellularLocation>
        <location evidence="1">Membrane</location>
        <topology evidence="1">Multi-pass membrane protein</topology>
    </subcellularLocation>
</comment>
<keyword evidence="6" id="KW-0406">Ion transport</keyword>
<dbReference type="SMART" id="SM00079">
    <property type="entry name" value="PBPe"/>
    <property type="match status" value="1"/>
</dbReference>
<evidence type="ECO:0000259" key="14">
    <source>
        <dbReference type="SMART" id="SM00079"/>
    </source>
</evidence>
<feature type="transmembrane region" description="Helical" evidence="13">
    <location>
        <begin position="123"/>
        <end position="145"/>
    </location>
</feature>
<dbReference type="AlphaFoldDB" id="A0A7R8VU71"/>
<keyword evidence="9" id="KW-0325">Glycoprotein</keyword>
<evidence type="ECO:0000256" key="13">
    <source>
        <dbReference type="SAM" id="Phobius"/>
    </source>
</evidence>
<evidence type="ECO:0000256" key="1">
    <source>
        <dbReference type="ARBA" id="ARBA00004141"/>
    </source>
</evidence>
<keyword evidence="11" id="KW-0407">Ion channel</keyword>
<sequence>MFKYMTENEAEVFVKNNTAGRDKVLKEKYAYIMESTSIEYFTERYCELKQVNGLLDNKGYGIAMKKNSPYRNLMTTAVLKLQESGKITELKDKWWKQERGGGACKDKGSNNTPNPLNLDNVGGVFLVLVVGVTIACFLTFIELIWEVFRTSRKEKVSFRSELIAELKFVSKCRGSTKPVRRYKNEDEEEESAKSEHGNKDFIPIGFESNKFSFKEPLS</sequence>
<feature type="region of interest" description="Disordered" evidence="12">
    <location>
        <begin position="178"/>
        <end position="204"/>
    </location>
</feature>
<evidence type="ECO:0000256" key="5">
    <source>
        <dbReference type="ARBA" id="ARBA00022989"/>
    </source>
</evidence>
<keyword evidence="7 13" id="KW-0472">Membrane</keyword>
<evidence type="ECO:0000256" key="6">
    <source>
        <dbReference type="ARBA" id="ARBA00023065"/>
    </source>
</evidence>
<organism evidence="15">
    <name type="scientific">Timema douglasi</name>
    <name type="common">Walking stick</name>
    <dbReference type="NCBI Taxonomy" id="61478"/>
    <lineage>
        <taxon>Eukaryota</taxon>
        <taxon>Metazoa</taxon>
        <taxon>Ecdysozoa</taxon>
        <taxon>Arthropoda</taxon>
        <taxon>Hexapoda</taxon>
        <taxon>Insecta</taxon>
        <taxon>Pterygota</taxon>
        <taxon>Neoptera</taxon>
        <taxon>Polyneoptera</taxon>
        <taxon>Phasmatodea</taxon>
        <taxon>Timematodea</taxon>
        <taxon>Timematoidea</taxon>
        <taxon>Timematidae</taxon>
        <taxon>Timema</taxon>
    </lineage>
</organism>
<evidence type="ECO:0000256" key="11">
    <source>
        <dbReference type="ARBA" id="ARBA00023303"/>
    </source>
</evidence>
<comment type="similarity">
    <text evidence="2">Belongs to the glutamate-gated ion channel (TC 1.A.10.1) family.</text>
</comment>
<dbReference type="Gene3D" id="3.40.190.10">
    <property type="entry name" value="Periplasmic binding protein-like II"/>
    <property type="match status" value="1"/>
</dbReference>
<feature type="domain" description="Ionotropic glutamate receptor C-terminal" evidence="14">
    <location>
        <begin position="1"/>
        <end position="97"/>
    </location>
</feature>
<dbReference type="EMBL" id="OA572704">
    <property type="protein sequence ID" value="CAD7204598.1"/>
    <property type="molecule type" value="Genomic_DNA"/>
</dbReference>
<keyword evidence="3" id="KW-0813">Transport</keyword>
<dbReference type="FunFam" id="3.40.190.10:FF:000061">
    <property type="entry name" value="Glutamate receptor, ionotropic kainate"/>
    <property type="match status" value="1"/>
</dbReference>
<keyword evidence="8" id="KW-0675">Receptor</keyword>
<evidence type="ECO:0000256" key="8">
    <source>
        <dbReference type="ARBA" id="ARBA00023170"/>
    </source>
</evidence>
<evidence type="ECO:0000256" key="2">
    <source>
        <dbReference type="ARBA" id="ARBA00008685"/>
    </source>
</evidence>